<feature type="domain" description="FAD/NAD(P)-binding" evidence="6">
    <location>
        <begin position="150"/>
        <end position="462"/>
    </location>
</feature>
<evidence type="ECO:0000256" key="5">
    <source>
        <dbReference type="ARBA" id="ARBA00023014"/>
    </source>
</evidence>
<proteinExistence type="predicted"/>
<keyword evidence="1" id="KW-0004">4Fe-4S</keyword>
<evidence type="ECO:0000259" key="6">
    <source>
        <dbReference type="Pfam" id="PF07992"/>
    </source>
</evidence>
<reference evidence="8 9" key="1">
    <citation type="submission" date="2024-09" db="EMBL/GenBank/DDBJ databases">
        <authorList>
            <person name="Sun Q."/>
            <person name="Mori K."/>
        </authorList>
    </citation>
    <scope>NUCLEOTIDE SEQUENCE [LARGE SCALE GENOMIC DNA]</scope>
    <source>
        <strain evidence="8 9">CCM 7539</strain>
    </source>
</reference>
<protein>
    <submittedName>
        <fullName evidence="8">FAD-dependent oxidoreductase</fullName>
    </submittedName>
</protein>
<dbReference type="InterPro" id="IPR006006">
    <property type="entry name" value="GltD-like"/>
</dbReference>
<dbReference type="InterPro" id="IPR009051">
    <property type="entry name" value="Helical_ferredxn"/>
</dbReference>
<evidence type="ECO:0000256" key="1">
    <source>
        <dbReference type="ARBA" id="ARBA00022485"/>
    </source>
</evidence>
<evidence type="ECO:0000313" key="9">
    <source>
        <dbReference type="Proteomes" id="UP001589767"/>
    </source>
</evidence>
<dbReference type="Pfam" id="PF14691">
    <property type="entry name" value="Fer4_20"/>
    <property type="match status" value="1"/>
</dbReference>
<dbReference type="Pfam" id="PF07992">
    <property type="entry name" value="Pyr_redox_2"/>
    <property type="match status" value="1"/>
</dbReference>
<dbReference type="SUPFAM" id="SSF51971">
    <property type="entry name" value="Nucleotide-binding domain"/>
    <property type="match status" value="2"/>
</dbReference>
<feature type="domain" description="Dihydroprymidine dehydrogenase" evidence="7">
    <location>
        <begin position="27"/>
        <end position="136"/>
    </location>
</feature>
<dbReference type="Proteomes" id="UP001589767">
    <property type="component" value="Unassembled WGS sequence"/>
</dbReference>
<keyword evidence="9" id="KW-1185">Reference proteome</keyword>
<keyword evidence="4" id="KW-0408">Iron</keyword>
<keyword evidence="2" id="KW-0479">Metal-binding</keyword>
<keyword evidence="5" id="KW-0411">Iron-sulfur</keyword>
<dbReference type="EMBL" id="JBHLWB010000011">
    <property type="protein sequence ID" value="MFC0309972.1"/>
    <property type="molecule type" value="Genomic_DNA"/>
</dbReference>
<dbReference type="PANTHER" id="PTHR42783">
    <property type="entry name" value="GLUTAMATE SYNTHASE [NADPH] SMALL CHAIN"/>
    <property type="match status" value="1"/>
</dbReference>
<comment type="caution">
    <text evidence="8">The sequence shown here is derived from an EMBL/GenBank/DDBJ whole genome shotgun (WGS) entry which is preliminary data.</text>
</comment>
<organism evidence="8 9">
    <name type="scientific">Gallibacterium trehalosifermentans</name>
    <dbReference type="NCBI Taxonomy" id="516935"/>
    <lineage>
        <taxon>Bacteria</taxon>
        <taxon>Pseudomonadati</taxon>
        <taxon>Pseudomonadota</taxon>
        <taxon>Gammaproteobacteria</taxon>
        <taxon>Pasteurellales</taxon>
        <taxon>Pasteurellaceae</taxon>
        <taxon>Gallibacterium</taxon>
    </lineage>
</organism>
<accession>A0ABV6H4P4</accession>
<evidence type="ECO:0000259" key="7">
    <source>
        <dbReference type="Pfam" id="PF14691"/>
    </source>
</evidence>
<dbReference type="InterPro" id="IPR036188">
    <property type="entry name" value="FAD/NAD-bd_sf"/>
</dbReference>
<evidence type="ECO:0000313" key="8">
    <source>
        <dbReference type="EMBL" id="MFC0309972.1"/>
    </source>
</evidence>
<sequence length="475" mass="51950">MSQQGNIYQFIDLPRIDPQKKSLEQRKTKFIEIYQIFDETQAKAQADRCLACGNPYCQHRCPLHNNIPDWLKLTYEGRIIEAAELAHETNTLPEVCGRVCPQDRLCEGACTLNAEFGAVTIGNIEKYITETALAMGWRPKVKDVPHSGKRVAVIGAGPAGLGCAELLIRNGVSVTVYERQAEIGGLLTYGIPAFKLEKDVMSRRREIFTEMGMEFKLGVTIGEDVQLSELVEQYDAVFLGVGTYQGMNADIPNEDAEGVYSALPFLIANTQHLLGQNPQNYVSMAGKRVVVLGGGDTAMDCVRTSVRQQAAEVTCVYRRDQANMPGSRKEFVNAKEEGVKFQFNAQPVAIEAEPVAVVTEQGRVTGIQVVETTMGEPDQNGRRRAEIVAGSERVIPCDAIIVAFGFAPHAMPYLAEVGVTTDQRGRIELKGEFTQQTANPKVFAGGDVTRGSDLVVTAIAEGRDAAKGILDYLNV</sequence>
<dbReference type="NCBIfam" id="TIGR01318">
    <property type="entry name" value="gltD_gamma_fam"/>
    <property type="match status" value="1"/>
</dbReference>
<dbReference type="Gene3D" id="1.10.1060.10">
    <property type="entry name" value="Alpha-helical ferredoxin"/>
    <property type="match status" value="1"/>
</dbReference>
<name>A0ABV6H4P4_9PAST</name>
<evidence type="ECO:0000256" key="2">
    <source>
        <dbReference type="ARBA" id="ARBA00022723"/>
    </source>
</evidence>
<gene>
    <name evidence="8" type="ORF">ACFFHK_09705</name>
</gene>
<evidence type="ECO:0000256" key="3">
    <source>
        <dbReference type="ARBA" id="ARBA00023002"/>
    </source>
</evidence>
<dbReference type="PANTHER" id="PTHR42783:SF3">
    <property type="entry name" value="GLUTAMATE SYNTHASE [NADPH] SMALL CHAIN-RELATED"/>
    <property type="match status" value="1"/>
</dbReference>
<dbReference type="InterPro" id="IPR023753">
    <property type="entry name" value="FAD/NAD-binding_dom"/>
</dbReference>
<dbReference type="SUPFAM" id="SSF46548">
    <property type="entry name" value="alpha-helical ferredoxin"/>
    <property type="match status" value="1"/>
</dbReference>
<keyword evidence="3" id="KW-0560">Oxidoreductase</keyword>
<dbReference type="RefSeq" id="WP_382371914.1">
    <property type="nucleotide sequence ID" value="NZ_JBHLWB010000011.1"/>
</dbReference>
<dbReference type="InterPro" id="IPR028261">
    <property type="entry name" value="DPD_II"/>
</dbReference>
<dbReference type="Gene3D" id="3.50.50.60">
    <property type="entry name" value="FAD/NAD(P)-binding domain"/>
    <property type="match status" value="2"/>
</dbReference>
<evidence type="ECO:0000256" key="4">
    <source>
        <dbReference type="ARBA" id="ARBA00023004"/>
    </source>
</evidence>
<dbReference type="PRINTS" id="PR00419">
    <property type="entry name" value="ADXRDTASE"/>
</dbReference>